<keyword evidence="5 9" id="KW-0560">Oxidoreductase</keyword>
<dbReference type="InterPro" id="IPR015798">
    <property type="entry name" value="Cu_amine_oxidase_C"/>
</dbReference>
<accession>A0A9W8YYW2</accession>
<dbReference type="Gene3D" id="2.70.98.20">
    <property type="entry name" value="Copper amine oxidase, catalytic domain"/>
    <property type="match status" value="1"/>
</dbReference>
<feature type="chain" id="PRO_5040725681" description="Amine oxidase" evidence="10">
    <location>
        <begin position="30"/>
        <end position="824"/>
    </location>
</feature>
<dbReference type="InterPro" id="IPR000269">
    <property type="entry name" value="Cu_amine_oxidase"/>
</dbReference>
<dbReference type="GO" id="GO:0009308">
    <property type="term" value="P:amine metabolic process"/>
    <property type="evidence" value="ECO:0007669"/>
    <property type="project" value="UniProtKB-UniRule"/>
</dbReference>
<protein>
    <recommendedName>
        <fullName evidence="9">Amine oxidase</fullName>
        <ecNumber evidence="9">1.4.3.-</ecNumber>
    </recommendedName>
</protein>
<dbReference type="InterPro" id="IPR016182">
    <property type="entry name" value="Cu_amine_oxidase_N-reg"/>
</dbReference>
<evidence type="ECO:0000256" key="1">
    <source>
        <dbReference type="ARBA" id="ARBA00001935"/>
    </source>
</evidence>
<keyword evidence="6 9" id="KW-0186">Copper</keyword>
<organism evidence="13 14">
    <name type="scientific">Gnomoniopsis smithogilvyi</name>
    <dbReference type="NCBI Taxonomy" id="1191159"/>
    <lineage>
        <taxon>Eukaryota</taxon>
        <taxon>Fungi</taxon>
        <taxon>Dikarya</taxon>
        <taxon>Ascomycota</taxon>
        <taxon>Pezizomycotina</taxon>
        <taxon>Sordariomycetes</taxon>
        <taxon>Sordariomycetidae</taxon>
        <taxon>Diaporthales</taxon>
        <taxon>Gnomoniaceae</taxon>
        <taxon>Gnomoniopsis</taxon>
    </lineage>
</organism>
<sequence length="824" mass="92612">MKLPGSTPAGSSIVLALATGALLTQGGSARPSPEPKASWVRKGHGRKAISNVLKGKRDARLNSVLPRNETVSTSCAGTGAVEITAPKQNVWDQLEDIDAAGVVSWLFAQPEFNLTVSEDATAWDNTVILVEAIQPNKTDALAYLDGNSTVPTKWAKVVLDMRATDEPYYQDIMVGPIPLDNATTTWTPLTYPLTRKTEGKVRNLGADDDDALYTDWIYPITSSIADITLDLWNATVMGLDNDTIDVWGIDPLWQEDGRIVRWDTFWNFATDYFDAETLLPLGLFFKSDVTGRDPSQWKLEGWLYNDIFYETTEDFRTAYWSGQVEKLGMNVEGDWARTDQQGAVMPMDLLYPPTSVAPQGNRFSVDSQEKYVEWMDFSFYIGFSRDTAISLHDIKYKGERLIYELALNEALAHYAGNDPVQSGTAYLDSYYGFGPYAFELVSGYDCPTYSTFLNSSFYVSETVHTHINSICLFEYDADFPIQRHSNSEYVAATKNTYFVVRSVSTVGNYDYMFTYTFFLDGSISVEVRASGYIQSAFYANNQEYGYQIRDALSGSMHDHVLNFKADFDILGTANSVQFMSNTPVTTSYPWSGNKTRNTMKLTRSFLESEDDGRFNWDSNGLTQVIVVNQEEKNAHGEYRGYRILPSSGTAHLTVQNSSNMVNAARWAEYDVQVSQQKDTEPRSAHAYGSQDVNDPPINFDKFFDGENLQQEDLVVWFNLGMHHVPHTGDLPNTVFTTAHSGVQFMPSNYFEIDQSRNTVNQVRINYSNGTTNEVDTFGQKQTSGTCEIDYTAQEADLWGYTGDVVVRKFPYDPNNPYYETDSIV</sequence>
<evidence type="ECO:0000259" key="12">
    <source>
        <dbReference type="Pfam" id="PF09248"/>
    </source>
</evidence>
<dbReference type="InterPro" id="IPR015328">
    <property type="entry name" value="DUF1965"/>
</dbReference>
<dbReference type="GO" id="GO:0008131">
    <property type="term" value="F:primary methylamine oxidase activity"/>
    <property type="evidence" value="ECO:0007669"/>
    <property type="project" value="InterPro"/>
</dbReference>
<comment type="similarity">
    <text evidence="2 9">Belongs to the copper/topaquinone oxidase family.</text>
</comment>
<dbReference type="AlphaFoldDB" id="A0A9W8YYW2"/>
<comment type="cofactor">
    <cofactor evidence="1">
        <name>Cu cation</name>
        <dbReference type="ChEBI" id="CHEBI:23378"/>
    </cofactor>
</comment>
<evidence type="ECO:0000256" key="8">
    <source>
        <dbReference type="PIRSR" id="PIRSR600269-51"/>
    </source>
</evidence>
<dbReference type="PANTHER" id="PTHR10638">
    <property type="entry name" value="COPPER AMINE OXIDASE"/>
    <property type="match status" value="1"/>
</dbReference>
<dbReference type="InterPro" id="IPR036460">
    <property type="entry name" value="Cu_amine_oxidase_C_sf"/>
</dbReference>
<dbReference type="SUPFAM" id="SSF54416">
    <property type="entry name" value="Amine oxidase N-terminal region"/>
    <property type="match status" value="2"/>
</dbReference>
<comment type="cofactor">
    <cofactor evidence="9">
        <name>Cu cation</name>
        <dbReference type="ChEBI" id="CHEBI:23378"/>
    </cofactor>
    <text evidence="9">Contains 1 topaquinone per subunit.</text>
</comment>
<evidence type="ECO:0000256" key="4">
    <source>
        <dbReference type="ARBA" id="ARBA00022772"/>
    </source>
</evidence>
<evidence type="ECO:0000313" key="14">
    <source>
        <dbReference type="Proteomes" id="UP001140453"/>
    </source>
</evidence>
<dbReference type="GO" id="GO:0005886">
    <property type="term" value="C:plasma membrane"/>
    <property type="evidence" value="ECO:0007669"/>
    <property type="project" value="TreeGrafter"/>
</dbReference>
<dbReference type="Pfam" id="PF09248">
    <property type="entry name" value="DUF1965"/>
    <property type="match status" value="1"/>
</dbReference>
<feature type="active site" description="Schiff-base intermediate with substrate; via topaquinone" evidence="7">
    <location>
        <position position="509"/>
    </location>
</feature>
<dbReference type="GO" id="GO:0005507">
    <property type="term" value="F:copper ion binding"/>
    <property type="evidence" value="ECO:0007669"/>
    <property type="project" value="InterPro"/>
</dbReference>
<evidence type="ECO:0000256" key="2">
    <source>
        <dbReference type="ARBA" id="ARBA00007983"/>
    </source>
</evidence>
<dbReference type="FunFam" id="2.70.98.20:FF:000002">
    <property type="entry name" value="Amine oxidase"/>
    <property type="match status" value="1"/>
</dbReference>
<dbReference type="EC" id="1.4.3.-" evidence="9"/>
<evidence type="ECO:0000256" key="3">
    <source>
        <dbReference type="ARBA" id="ARBA00022723"/>
    </source>
</evidence>
<reference evidence="13" key="1">
    <citation type="submission" date="2022-10" db="EMBL/GenBank/DDBJ databases">
        <title>Tapping the CABI collections for fungal endophytes: first genome assemblies for Collariella, Neodidymelliopsis, Ascochyta clinopodiicola, Didymella pomorum, Didymosphaeria variabile, Neocosmospora piperis and Neocucurbitaria cava.</title>
        <authorList>
            <person name="Hill R."/>
        </authorList>
    </citation>
    <scope>NUCLEOTIDE SEQUENCE</scope>
    <source>
        <strain evidence="13">IMI 355082</strain>
    </source>
</reference>
<feature type="domain" description="DUF1965" evidence="12">
    <location>
        <begin position="276"/>
        <end position="342"/>
    </location>
</feature>
<gene>
    <name evidence="13" type="ORF">N0V93_003697</name>
</gene>
<comment type="PTM">
    <text evidence="8 9">Topaquinone (TPQ) is generated by copper-dependent autoxidation of a specific tyrosyl residue.</text>
</comment>
<dbReference type="FunFam" id="3.10.450.40:FF:000018">
    <property type="entry name" value="Amine oxidase"/>
    <property type="match status" value="1"/>
</dbReference>
<evidence type="ECO:0000256" key="9">
    <source>
        <dbReference type="RuleBase" id="RU000672"/>
    </source>
</evidence>
<keyword evidence="3 9" id="KW-0479">Metal-binding</keyword>
<dbReference type="GO" id="GO:0048038">
    <property type="term" value="F:quinone binding"/>
    <property type="evidence" value="ECO:0007669"/>
    <property type="project" value="InterPro"/>
</dbReference>
<name>A0A9W8YYW2_9PEZI</name>
<evidence type="ECO:0000256" key="5">
    <source>
        <dbReference type="ARBA" id="ARBA00023002"/>
    </source>
</evidence>
<dbReference type="Proteomes" id="UP001140453">
    <property type="component" value="Unassembled WGS sequence"/>
</dbReference>
<dbReference type="EMBL" id="JAPEVB010000002">
    <property type="protein sequence ID" value="KAJ4394479.1"/>
    <property type="molecule type" value="Genomic_DNA"/>
</dbReference>
<evidence type="ECO:0000256" key="6">
    <source>
        <dbReference type="ARBA" id="ARBA00023008"/>
    </source>
</evidence>
<dbReference type="SUPFAM" id="SSF49998">
    <property type="entry name" value="Amine oxidase catalytic domain"/>
    <property type="match status" value="1"/>
</dbReference>
<dbReference type="OrthoDB" id="3341590at2759"/>
<dbReference type="FunFam" id="3.10.450.40:FF:000028">
    <property type="entry name" value="Amine oxidase"/>
    <property type="match status" value="1"/>
</dbReference>
<feature type="signal peptide" evidence="10">
    <location>
        <begin position="1"/>
        <end position="29"/>
    </location>
</feature>
<dbReference type="Gene3D" id="3.10.450.40">
    <property type="match status" value="2"/>
</dbReference>
<keyword evidence="14" id="KW-1185">Reference proteome</keyword>
<evidence type="ECO:0000259" key="11">
    <source>
        <dbReference type="Pfam" id="PF01179"/>
    </source>
</evidence>
<feature type="active site" description="Proton acceptor" evidence="7">
    <location>
        <position position="428"/>
    </location>
</feature>
<proteinExistence type="inferred from homology"/>
<dbReference type="PANTHER" id="PTHR10638:SF20">
    <property type="entry name" value="AMINE OXIDASE"/>
    <property type="match status" value="1"/>
</dbReference>
<dbReference type="Pfam" id="PF01179">
    <property type="entry name" value="Cu_amine_oxid"/>
    <property type="match status" value="1"/>
</dbReference>
<feature type="modified residue" description="2',4',5'-topaquinone" evidence="8">
    <location>
        <position position="509"/>
    </location>
</feature>
<comment type="caution">
    <text evidence="13">The sequence shown here is derived from an EMBL/GenBank/DDBJ whole genome shotgun (WGS) entry which is preliminary data.</text>
</comment>
<keyword evidence="4 7" id="KW-0801">TPQ</keyword>
<evidence type="ECO:0000313" key="13">
    <source>
        <dbReference type="EMBL" id="KAJ4394479.1"/>
    </source>
</evidence>
<feature type="domain" description="Copper amine oxidase catalytic" evidence="11">
    <location>
        <begin position="354"/>
        <end position="755"/>
    </location>
</feature>
<dbReference type="PRINTS" id="PR00766">
    <property type="entry name" value="CUDAOXIDASE"/>
</dbReference>
<evidence type="ECO:0000256" key="7">
    <source>
        <dbReference type="PIRSR" id="PIRSR600269-50"/>
    </source>
</evidence>
<keyword evidence="10" id="KW-0732">Signal</keyword>
<evidence type="ECO:0000256" key="10">
    <source>
        <dbReference type="SAM" id="SignalP"/>
    </source>
</evidence>